<reference evidence="2" key="1">
    <citation type="journal article" date="2011" name="Proc. Natl. Acad. Sci. U.S.A.">
        <title>Obligate biotrophy features unraveled by the genomic analysis of rust fungi.</title>
        <authorList>
            <person name="Duplessis S."/>
            <person name="Cuomo C.A."/>
            <person name="Lin Y.-C."/>
            <person name="Aerts A."/>
            <person name="Tisserant E."/>
            <person name="Veneault-Fourrey C."/>
            <person name="Joly D.L."/>
            <person name="Hacquard S."/>
            <person name="Amselem J."/>
            <person name="Cantarel B.L."/>
            <person name="Chiu R."/>
            <person name="Coutinho P.M."/>
            <person name="Feau N."/>
            <person name="Field M."/>
            <person name="Frey P."/>
            <person name="Gelhaye E."/>
            <person name="Goldberg J."/>
            <person name="Grabherr M.G."/>
            <person name="Kodira C.D."/>
            <person name="Kohler A."/>
            <person name="Kuees U."/>
            <person name="Lindquist E.A."/>
            <person name="Lucas S.M."/>
            <person name="Mago R."/>
            <person name="Mauceli E."/>
            <person name="Morin E."/>
            <person name="Murat C."/>
            <person name="Pangilinan J.L."/>
            <person name="Park R."/>
            <person name="Pearson M."/>
            <person name="Quesneville H."/>
            <person name="Rouhier N."/>
            <person name="Sakthikumar S."/>
            <person name="Salamov A.A."/>
            <person name="Schmutz J."/>
            <person name="Selles B."/>
            <person name="Shapiro H."/>
            <person name="Tanguay P."/>
            <person name="Tuskan G.A."/>
            <person name="Henrissat B."/>
            <person name="Van de Peer Y."/>
            <person name="Rouze P."/>
            <person name="Ellis J.G."/>
            <person name="Dodds P.N."/>
            <person name="Schein J.E."/>
            <person name="Zhong S."/>
            <person name="Hamelin R.C."/>
            <person name="Grigoriev I.V."/>
            <person name="Szabo L.J."/>
            <person name="Martin F."/>
        </authorList>
    </citation>
    <scope>NUCLEOTIDE SEQUENCE [LARGE SCALE GENOMIC DNA]</scope>
    <source>
        <strain evidence="2">98AG31 / pathotype 3-4-7</strain>
    </source>
</reference>
<keyword evidence="2" id="KW-1185">Reference proteome</keyword>
<dbReference type="VEuPathDB" id="FungiDB:MELLADRAFT_109267"/>
<organism evidence="2">
    <name type="scientific">Melampsora larici-populina (strain 98AG31 / pathotype 3-4-7)</name>
    <name type="common">Poplar leaf rust fungus</name>
    <dbReference type="NCBI Taxonomy" id="747676"/>
    <lineage>
        <taxon>Eukaryota</taxon>
        <taxon>Fungi</taxon>
        <taxon>Dikarya</taxon>
        <taxon>Basidiomycota</taxon>
        <taxon>Pucciniomycotina</taxon>
        <taxon>Pucciniomycetes</taxon>
        <taxon>Pucciniales</taxon>
        <taxon>Melampsoraceae</taxon>
        <taxon>Melampsora</taxon>
    </lineage>
</organism>
<dbReference type="AlphaFoldDB" id="F4RVX6"/>
<dbReference type="InterPro" id="IPR032675">
    <property type="entry name" value="LRR_dom_sf"/>
</dbReference>
<name>F4RVX6_MELLP</name>
<dbReference type="Proteomes" id="UP000001072">
    <property type="component" value="Unassembled WGS sequence"/>
</dbReference>
<sequence>MTSSCFTAQLALWHEIVSKFHEETKPVNQHLDFIRKRFDELDSEGFIWSKQSILGIFLQLGLSESPIDSCASVSQIPESHVHGKGKIPFDRVEEDIGDKGLRNKSHAVGLMDLPIEVFNNILEALDFLAKFEESQITSQKQSGQVIISDYLGHRERYTTYLHRNSPILNTFQTFSLTSREIYRRCEPWLWRKLELPSSLPAPIDLWTGDILLKRGSHVRSLALTLSDNCKKPPGEFSYDPFYDNLILEDEHVPQPISPQNVRDLIIRCPNISTLDLRYEYDEDNEDVGRTNAFLSDLVPLLSSLKQLQNLELDGRHNTTMMTDFPAKVVGSLPLLKSLAIWVPTSSGDSQKVGDASLGFNLSKLQFLSRLELFSNEDIDEKWCLHDWPRTITYLELSRCRQLSFSSALRIIHHISPYLTTLKLNTNEQDDNSFEIDSTWDPPSHLGFPFLTTLELSTREPRSLLSFRECKTLLNLEWHCTTLEHCRSLEAILWKATWPHLKELNACIYHLSRLSQVQYQEWNDRLVSVGTFCKKYDVNSVLRALAAS</sequence>
<dbReference type="GeneID" id="18923707"/>
<dbReference type="SUPFAM" id="SSF52047">
    <property type="entry name" value="RNI-like"/>
    <property type="match status" value="1"/>
</dbReference>
<dbReference type="KEGG" id="mlr:MELLADRAFT_109267"/>
<proteinExistence type="predicted"/>
<accession>F4RVX6</accession>
<dbReference type="EMBL" id="GL883124">
    <property type="protein sequence ID" value="EGG03508.1"/>
    <property type="molecule type" value="Genomic_DNA"/>
</dbReference>
<dbReference type="OrthoDB" id="2512695at2759"/>
<evidence type="ECO:0008006" key="3">
    <source>
        <dbReference type="Google" id="ProtNLM"/>
    </source>
</evidence>
<dbReference type="HOGENOM" id="CLU_038719_0_0_1"/>
<dbReference type="RefSeq" id="XP_007413302.1">
    <property type="nucleotide sequence ID" value="XM_007413240.1"/>
</dbReference>
<gene>
    <name evidence="1" type="ORF">MELLADRAFT_109267</name>
</gene>
<dbReference type="InParanoid" id="F4RVX6"/>
<evidence type="ECO:0000313" key="2">
    <source>
        <dbReference type="Proteomes" id="UP000001072"/>
    </source>
</evidence>
<evidence type="ECO:0000313" key="1">
    <source>
        <dbReference type="EMBL" id="EGG03508.1"/>
    </source>
</evidence>
<dbReference type="Gene3D" id="3.80.10.10">
    <property type="entry name" value="Ribonuclease Inhibitor"/>
    <property type="match status" value="1"/>
</dbReference>
<protein>
    <recommendedName>
        <fullName evidence="3">F-box domain-containing protein</fullName>
    </recommendedName>
</protein>